<feature type="chain" id="PRO_5025027477" description="Secreted protein" evidence="1">
    <location>
        <begin position="31"/>
        <end position="170"/>
    </location>
</feature>
<evidence type="ECO:0000256" key="1">
    <source>
        <dbReference type="SAM" id="SignalP"/>
    </source>
</evidence>
<evidence type="ECO:0008006" key="4">
    <source>
        <dbReference type="Google" id="ProtNLM"/>
    </source>
</evidence>
<organism evidence="2 3">
    <name type="scientific">Prauserella rugosa</name>
    <dbReference type="NCBI Taxonomy" id="43354"/>
    <lineage>
        <taxon>Bacteria</taxon>
        <taxon>Bacillati</taxon>
        <taxon>Actinomycetota</taxon>
        <taxon>Actinomycetes</taxon>
        <taxon>Pseudonocardiales</taxon>
        <taxon>Pseudonocardiaceae</taxon>
        <taxon>Prauserella</taxon>
    </lineage>
</organism>
<evidence type="ECO:0000313" key="3">
    <source>
        <dbReference type="Proteomes" id="UP000317303"/>
    </source>
</evidence>
<dbReference type="EMBL" id="VLJV01000001">
    <property type="protein sequence ID" value="TWH22714.1"/>
    <property type="molecule type" value="Genomic_DNA"/>
</dbReference>
<dbReference type="AlphaFoldDB" id="A0A660CJU5"/>
<keyword evidence="1" id="KW-0732">Signal</keyword>
<dbReference type="Proteomes" id="UP000317303">
    <property type="component" value="Unassembled WGS sequence"/>
</dbReference>
<protein>
    <recommendedName>
        <fullName evidence="4">Secreted protein</fullName>
    </recommendedName>
</protein>
<sequence length="170" mass="17231">MRGIQVRRRPSRLAVLLAGVATIAATGATAASAQESASAVERDESARPALVHAAEVNECRLNVRTGPEVGASALTTLTCDNYTTCVQSGSEPCAPYVVGGTYSCVGSDGEQVTDNRWAEVAYRAPERAYVAVSCAAFLELPDGKSPAPEAAAVTSASNAAAWGTAGAAAA</sequence>
<proteinExistence type="predicted"/>
<feature type="signal peptide" evidence="1">
    <location>
        <begin position="1"/>
        <end position="30"/>
    </location>
</feature>
<name>A0A660CJU5_9PSEU</name>
<dbReference type="RefSeq" id="WP_211252541.1">
    <property type="nucleotide sequence ID" value="NZ_JOIJ01000004.1"/>
</dbReference>
<reference evidence="2 3" key="1">
    <citation type="submission" date="2019-07" db="EMBL/GenBank/DDBJ databases">
        <title>R&amp;d 2014.</title>
        <authorList>
            <person name="Klenk H.-P."/>
        </authorList>
    </citation>
    <scope>NUCLEOTIDE SEQUENCE [LARGE SCALE GENOMIC DNA]</scope>
    <source>
        <strain evidence="2 3">DSM 43194</strain>
    </source>
</reference>
<comment type="caution">
    <text evidence="2">The sequence shown here is derived from an EMBL/GenBank/DDBJ whole genome shotgun (WGS) entry which is preliminary data.</text>
</comment>
<evidence type="ECO:0000313" key="2">
    <source>
        <dbReference type="EMBL" id="TWH22714.1"/>
    </source>
</evidence>
<accession>A0A660CJU5</accession>
<keyword evidence="3" id="KW-1185">Reference proteome</keyword>
<gene>
    <name evidence="2" type="ORF">JD82_04604</name>
</gene>